<evidence type="ECO:0000256" key="1">
    <source>
        <dbReference type="SAM" id="Coils"/>
    </source>
</evidence>
<dbReference type="InterPro" id="IPR056003">
    <property type="entry name" value="CT398_CC_hairpin"/>
</dbReference>
<name>A0A917ML52_9MICO</name>
<accession>A0A917ML52</accession>
<feature type="region of interest" description="Disordered" evidence="2">
    <location>
        <begin position="1"/>
        <end position="35"/>
    </location>
</feature>
<evidence type="ECO:0000256" key="2">
    <source>
        <dbReference type="SAM" id="MobiDB-lite"/>
    </source>
</evidence>
<dbReference type="Pfam" id="PF02591">
    <property type="entry name" value="Zn_ribbon_9"/>
    <property type="match status" value="1"/>
</dbReference>
<reference evidence="5" key="2">
    <citation type="submission" date="2020-09" db="EMBL/GenBank/DDBJ databases">
        <authorList>
            <person name="Sun Q."/>
            <person name="Zhou Y."/>
        </authorList>
    </citation>
    <scope>NUCLEOTIDE SEQUENCE</scope>
    <source>
        <strain evidence="5">CGMCC 1.15794</strain>
    </source>
</reference>
<sequence length="249" mass="26640">MKASPAEQRHLLDVADLDRRRAQAEATRKNPPQATRVQELIAQRTAQGRELAARAGVRDDLRAELTRVEGDVAVVEARRARDAERLAATSSPKDAQGLERELASLDRRRSDLEDAQLDLMERLEQAEAALAEQQALLDETTSEGQRLSAEAKQVVASATAELETIARDRAAVAGKVGAELLALYDRLAARGPGAALFTRGMCGGCHMVLAGSDLATLRATPEDQVAFCPECGCILVRTAESGLGTESAS</sequence>
<evidence type="ECO:0000313" key="6">
    <source>
        <dbReference type="Proteomes" id="UP000657592"/>
    </source>
</evidence>
<evidence type="ECO:0000313" key="5">
    <source>
        <dbReference type="EMBL" id="GGH36103.1"/>
    </source>
</evidence>
<feature type="domain" description="CT398-like coiled coil hairpin" evidence="4">
    <location>
        <begin position="14"/>
        <end position="190"/>
    </location>
</feature>
<feature type="coiled-coil region" evidence="1">
    <location>
        <begin position="58"/>
        <end position="150"/>
    </location>
</feature>
<dbReference type="Gene3D" id="1.10.287.1490">
    <property type="match status" value="1"/>
</dbReference>
<organism evidence="5 6">
    <name type="scientific">Microbacterium album</name>
    <dbReference type="NCBI Taxonomy" id="2053191"/>
    <lineage>
        <taxon>Bacteria</taxon>
        <taxon>Bacillati</taxon>
        <taxon>Actinomycetota</taxon>
        <taxon>Actinomycetes</taxon>
        <taxon>Micrococcales</taxon>
        <taxon>Microbacteriaceae</taxon>
        <taxon>Microbacterium</taxon>
    </lineage>
</organism>
<gene>
    <name evidence="5" type="ORF">GCM10010921_05050</name>
</gene>
<dbReference type="Proteomes" id="UP000657592">
    <property type="component" value="Unassembled WGS sequence"/>
</dbReference>
<dbReference type="Pfam" id="PF24481">
    <property type="entry name" value="CT398_CC"/>
    <property type="match status" value="1"/>
</dbReference>
<dbReference type="EMBL" id="BMJY01000001">
    <property type="protein sequence ID" value="GGH36103.1"/>
    <property type="molecule type" value="Genomic_DNA"/>
</dbReference>
<feature type="domain" description="C4-type zinc ribbon" evidence="3">
    <location>
        <begin position="202"/>
        <end position="235"/>
    </location>
</feature>
<protein>
    <recommendedName>
        <fullName evidence="7">DNA-binding protein</fullName>
    </recommendedName>
</protein>
<evidence type="ECO:0000259" key="4">
    <source>
        <dbReference type="Pfam" id="PF24481"/>
    </source>
</evidence>
<dbReference type="InterPro" id="IPR003743">
    <property type="entry name" value="Zf-RING_7"/>
</dbReference>
<proteinExistence type="predicted"/>
<evidence type="ECO:0008006" key="7">
    <source>
        <dbReference type="Google" id="ProtNLM"/>
    </source>
</evidence>
<comment type="caution">
    <text evidence="5">The sequence shown here is derived from an EMBL/GenBank/DDBJ whole genome shotgun (WGS) entry which is preliminary data.</text>
</comment>
<dbReference type="AlphaFoldDB" id="A0A917ML52"/>
<reference evidence="5" key="1">
    <citation type="journal article" date="2014" name="Int. J. Syst. Evol. Microbiol.">
        <title>Complete genome sequence of Corynebacterium casei LMG S-19264T (=DSM 44701T), isolated from a smear-ripened cheese.</title>
        <authorList>
            <consortium name="US DOE Joint Genome Institute (JGI-PGF)"/>
            <person name="Walter F."/>
            <person name="Albersmeier A."/>
            <person name="Kalinowski J."/>
            <person name="Ruckert C."/>
        </authorList>
    </citation>
    <scope>NUCLEOTIDE SEQUENCE</scope>
    <source>
        <strain evidence="5">CGMCC 1.15794</strain>
    </source>
</reference>
<dbReference type="RefSeq" id="WP_188754647.1">
    <property type="nucleotide sequence ID" value="NZ_BMJY01000001.1"/>
</dbReference>
<feature type="compositionally biased region" description="Basic and acidic residues" evidence="2">
    <location>
        <begin position="7"/>
        <end position="28"/>
    </location>
</feature>
<keyword evidence="1" id="KW-0175">Coiled coil</keyword>
<keyword evidence="6" id="KW-1185">Reference proteome</keyword>
<evidence type="ECO:0000259" key="3">
    <source>
        <dbReference type="Pfam" id="PF02591"/>
    </source>
</evidence>